<comment type="caution">
    <text evidence="1">The sequence shown here is derived from an EMBL/GenBank/DDBJ whole genome shotgun (WGS) entry which is preliminary data.</text>
</comment>
<protein>
    <submittedName>
        <fullName evidence="1">Uncharacterized protein</fullName>
    </submittedName>
</protein>
<dbReference type="Proteomes" id="UP001266305">
    <property type="component" value="Unassembled WGS sequence"/>
</dbReference>
<sequence length="56" mass="6561">KVKRSMILIIMKRKRENSSILTVEMKSQKRTGRLPPPLRQEVLEPVKALQPLLRPQ</sequence>
<evidence type="ECO:0000313" key="2">
    <source>
        <dbReference type="Proteomes" id="UP001266305"/>
    </source>
</evidence>
<feature type="non-terminal residue" evidence="1">
    <location>
        <position position="56"/>
    </location>
</feature>
<proteinExistence type="predicted"/>
<name>A0ABQ9UAW3_SAGOE</name>
<dbReference type="EMBL" id="JASSZA010000014">
    <property type="protein sequence ID" value="KAK2094026.1"/>
    <property type="molecule type" value="Genomic_DNA"/>
</dbReference>
<evidence type="ECO:0000313" key="1">
    <source>
        <dbReference type="EMBL" id="KAK2094026.1"/>
    </source>
</evidence>
<keyword evidence="2" id="KW-1185">Reference proteome</keyword>
<feature type="non-terminal residue" evidence="1">
    <location>
        <position position="1"/>
    </location>
</feature>
<reference evidence="1 2" key="1">
    <citation type="submission" date="2023-05" db="EMBL/GenBank/DDBJ databases">
        <title>B98-5 Cell Line De Novo Hybrid Assembly: An Optical Mapping Approach.</title>
        <authorList>
            <person name="Kananen K."/>
            <person name="Auerbach J.A."/>
            <person name="Kautto E."/>
            <person name="Blachly J.S."/>
        </authorList>
    </citation>
    <scope>NUCLEOTIDE SEQUENCE [LARGE SCALE GENOMIC DNA]</scope>
    <source>
        <strain evidence="1">B95-8</strain>
        <tissue evidence="1">Cell line</tissue>
    </source>
</reference>
<gene>
    <name evidence="1" type="ORF">P7K49_027764</name>
</gene>
<organism evidence="1 2">
    <name type="scientific">Saguinus oedipus</name>
    <name type="common">Cotton-top tamarin</name>
    <name type="synonym">Oedipomidas oedipus</name>
    <dbReference type="NCBI Taxonomy" id="9490"/>
    <lineage>
        <taxon>Eukaryota</taxon>
        <taxon>Metazoa</taxon>
        <taxon>Chordata</taxon>
        <taxon>Craniata</taxon>
        <taxon>Vertebrata</taxon>
        <taxon>Euteleostomi</taxon>
        <taxon>Mammalia</taxon>
        <taxon>Eutheria</taxon>
        <taxon>Euarchontoglires</taxon>
        <taxon>Primates</taxon>
        <taxon>Haplorrhini</taxon>
        <taxon>Platyrrhini</taxon>
        <taxon>Cebidae</taxon>
        <taxon>Callitrichinae</taxon>
        <taxon>Saguinus</taxon>
    </lineage>
</organism>
<accession>A0ABQ9UAW3</accession>